<feature type="domain" description="TnsE C-terminal" evidence="1">
    <location>
        <begin position="382"/>
        <end position="498"/>
    </location>
</feature>
<dbReference type="RefSeq" id="WP_386045713.1">
    <property type="nucleotide sequence ID" value="NZ_JBHUIO010000005.1"/>
</dbReference>
<dbReference type="EMBL" id="JBHUIO010000005">
    <property type="protein sequence ID" value="MFD2170070.1"/>
    <property type="molecule type" value="Genomic_DNA"/>
</dbReference>
<accession>A0ABW4ZWU2</accession>
<evidence type="ECO:0000259" key="1">
    <source>
        <dbReference type="Pfam" id="PF18623"/>
    </source>
</evidence>
<sequence length="513" mass="58631">MKLRINDRLLAKRTVNLHWFGNVRRTSHNSWRIRVGFECNGELFTIDRPLATLPLLRIGEPYHDGVPLSTHKKSDLIDTVSVPVETRSWSSTALQICRSFNYYLFRHPELINQRIHSFESAGRVFHIPHVELIRALFALHKPLSNAMLYPNGLAFIVEQYQHIENGIRIRFSSEVAATSLTEDFVHHVAWIISNRDILQSYESIFSTAYAGYHSQYGTPLSFAVPRLDNISFMFRGLKSGDEVLVLEILSVGGLHLDLHQIVYRHPSIKERTYEPGQKKRRIMRPDDEGFDLVDEVPKVDTHQPVVSHEPTIVGYTHKAEIVRVAESSQVVHQGHTLVERKGKGGALVPASVDESIVGGKTQPIDVQSLEVTNGVATGELREFLEMVRRLRVRRPELTIDTNILDLPTGRKFSHLPNGDRRKCAVVRVQRSERLTYILEVSRPDGHSLSTLLLYPNSSDLEENHGLIHDILRDLVYNQGYWSLQNITSARTRKLRHTHSRTDDWTRKVSDALT</sequence>
<dbReference type="Pfam" id="PF18623">
    <property type="entry name" value="TnsE_C"/>
    <property type="match status" value="1"/>
</dbReference>
<comment type="caution">
    <text evidence="2">The sequence shown here is derived from an EMBL/GenBank/DDBJ whole genome shotgun (WGS) entry which is preliminary data.</text>
</comment>
<reference evidence="3" key="1">
    <citation type="journal article" date="2019" name="Int. J. Syst. Evol. Microbiol.">
        <title>The Global Catalogue of Microorganisms (GCM) 10K type strain sequencing project: providing services to taxonomists for standard genome sequencing and annotation.</title>
        <authorList>
            <consortium name="The Broad Institute Genomics Platform"/>
            <consortium name="The Broad Institute Genome Sequencing Center for Infectious Disease"/>
            <person name="Wu L."/>
            <person name="Ma J."/>
        </authorList>
    </citation>
    <scope>NUCLEOTIDE SEQUENCE [LARGE SCALE GENOMIC DNA]</scope>
    <source>
        <strain evidence="3">CGMCC 1.13574</strain>
    </source>
</reference>
<gene>
    <name evidence="2" type="ORF">ACFSOY_08685</name>
</gene>
<organism evidence="2 3">
    <name type="scientific">Tumebacillus lipolyticus</name>
    <dbReference type="NCBI Taxonomy" id="1280370"/>
    <lineage>
        <taxon>Bacteria</taxon>
        <taxon>Bacillati</taxon>
        <taxon>Bacillota</taxon>
        <taxon>Bacilli</taxon>
        <taxon>Bacillales</taxon>
        <taxon>Alicyclobacillaceae</taxon>
        <taxon>Tumebacillus</taxon>
    </lineage>
</organism>
<protein>
    <submittedName>
        <fullName evidence="2">Tn7-like element transposition protein TnsE</fullName>
    </submittedName>
</protein>
<evidence type="ECO:0000313" key="3">
    <source>
        <dbReference type="Proteomes" id="UP001597343"/>
    </source>
</evidence>
<name>A0ABW4ZWU2_9BACL</name>
<dbReference type="InterPro" id="IPR041419">
    <property type="entry name" value="TnsE_C"/>
</dbReference>
<evidence type="ECO:0000313" key="2">
    <source>
        <dbReference type="EMBL" id="MFD2170070.1"/>
    </source>
</evidence>
<keyword evidence="3" id="KW-1185">Reference proteome</keyword>
<proteinExistence type="predicted"/>
<dbReference type="Proteomes" id="UP001597343">
    <property type="component" value="Unassembled WGS sequence"/>
</dbReference>